<organism evidence="1 2">
    <name type="scientific">Leifsonia xyli subsp. xyli (strain CTCB07)</name>
    <dbReference type="NCBI Taxonomy" id="281090"/>
    <lineage>
        <taxon>Bacteria</taxon>
        <taxon>Bacillati</taxon>
        <taxon>Actinomycetota</taxon>
        <taxon>Actinomycetes</taxon>
        <taxon>Micrococcales</taxon>
        <taxon>Microbacteriaceae</taxon>
        <taxon>Leifsonia</taxon>
    </lineage>
</organism>
<name>Q6AED9_LEIXX</name>
<dbReference type="AlphaFoldDB" id="Q6AED9"/>
<sequence length="35" mass="4085">MQAVPPPEILVELHRAPEMVRALRSFDKRRTRVAN</sequence>
<proteinExistence type="predicted"/>
<dbReference type="KEGG" id="lxx:Lxx14450"/>
<evidence type="ECO:0000313" key="1">
    <source>
        <dbReference type="EMBL" id="AAT89257.1"/>
    </source>
</evidence>
<dbReference type="EMBL" id="AE016822">
    <property type="protein sequence ID" value="AAT89257.1"/>
    <property type="molecule type" value="Genomic_DNA"/>
</dbReference>
<protein>
    <submittedName>
        <fullName evidence="1">Uncharacterized protein</fullName>
    </submittedName>
</protein>
<keyword evidence="2" id="KW-1185">Reference proteome</keyword>
<gene>
    <name evidence="1" type="ordered locus">Lxx14450</name>
</gene>
<accession>Q6AED9</accession>
<reference evidence="1 2" key="1">
    <citation type="journal article" date="2004" name="Mol. Plant Microbe Interact.">
        <title>The genome sequence of the Gram-positive sugarcane pathogen Leifsonia xyli subsp. xyli.</title>
        <authorList>
            <person name="Monteiro-Vitorello C.B."/>
            <person name="Camargo L.E.A."/>
            <person name="Van Sluys M.A."/>
            <person name="Kitajima J.P."/>
            <person name="Truffi D."/>
            <person name="do Amaral A.M."/>
            <person name="Harakava R."/>
            <person name="de Oliveira J.C.F."/>
            <person name="Wood D."/>
            <person name="de Oliveira M.C."/>
            <person name="Miyaki C.Y."/>
            <person name="Takita M.A."/>
            <person name="da Silva A.C.R."/>
            <person name="Furlan L.R."/>
            <person name="Carraro D.M."/>
            <person name="Camarotte G."/>
            <person name="Almeida N.F. Jr."/>
            <person name="Carrer H."/>
            <person name="Coutinho L.L."/>
            <person name="El-Dorry H.A."/>
            <person name="Ferro M.I.T."/>
            <person name="Gagliardi P.R."/>
            <person name="Giglioti E."/>
            <person name="Goldman M.H.S."/>
            <person name="Goldman G.H."/>
            <person name="Kimura E.T."/>
            <person name="Ferro E.S."/>
            <person name="Kuramae E.E."/>
            <person name="Lemos E.G.M."/>
            <person name="Lemos M.V.F."/>
            <person name="Mauro S.M.Z."/>
            <person name="Machado M.A."/>
            <person name="Marino C.L."/>
            <person name="Menck C.F."/>
            <person name="Nunes L.R."/>
            <person name="Oliveira R.C."/>
            <person name="Pereira G.G."/>
            <person name="Siqueira W."/>
            <person name="de Souza A.A."/>
            <person name="Tsai S.M."/>
            <person name="Zanca A.S."/>
            <person name="Simpson A.J.G."/>
            <person name="Brumbley S.M."/>
            <person name="Setubal J.C."/>
        </authorList>
    </citation>
    <scope>NUCLEOTIDE SEQUENCE [LARGE SCALE GENOMIC DNA]</scope>
    <source>
        <strain evidence="1 2">CTCB07</strain>
    </source>
</reference>
<dbReference type="Proteomes" id="UP000001306">
    <property type="component" value="Chromosome"/>
</dbReference>
<evidence type="ECO:0000313" key="2">
    <source>
        <dbReference type="Proteomes" id="UP000001306"/>
    </source>
</evidence>
<dbReference type="HOGENOM" id="CLU_3365655_0_0_11"/>